<evidence type="ECO:0000313" key="2">
    <source>
        <dbReference type="Proteomes" id="UP000039865"/>
    </source>
</evidence>
<reference evidence="1 2" key="1">
    <citation type="submission" date="2014-06" db="EMBL/GenBank/DDBJ databases">
        <authorList>
            <person name="Swart Estienne"/>
        </authorList>
    </citation>
    <scope>NUCLEOTIDE SEQUENCE [LARGE SCALE GENOMIC DNA]</scope>
    <source>
        <strain evidence="1 2">130c</strain>
    </source>
</reference>
<sequence>MIPLIIKVYQSNGNVIMMGIQQPSANDFNIFVTWFDESFGFQIAVYSANSLAYYNAIISQMEENLLYVVGCIESLNADSALIGMFLHKIGNPQANILFRNAFSYDQRKFECLGIKFLQLNEITLVYSATFNSIPSYFIVSFKEDPFIPTTVYTVSEQWLRRINTNTIRVYQFKYVSTKNDFFYLGQLIESSGQQRAFLSQLSTTDTYYSIIEDYKPINDDIYTYSTEYNEASNTDYGDQPDITDILEKPLIKVFENLLPYVGLWKNQNNKASSQIKVSQLQVYQDRPPNNLTQNVDCYLGPDQSCFKQTLTLVQNIRQKDFTHILFWDRLDDFQVGILADSANKIDEYEFLFNITVGSEIENFISKPFQTYSFKFQVHNKVGQFSIINSAPYFLSSVLDIEVNVGVLRIIDLPIIRDDEGDDYTVSIKGKKAGLFVSATNKKLIINPISSVVGMHQVNIILKDNNRQIKQKKYLFQILVKPDVTSYFESLLKDTNLKEDFKKSQVQTENQASNPNKFESR</sequence>
<organism evidence="1 2">
    <name type="scientific">Stylonychia lemnae</name>
    <name type="common">Ciliate</name>
    <dbReference type="NCBI Taxonomy" id="5949"/>
    <lineage>
        <taxon>Eukaryota</taxon>
        <taxon>Sar</taxon>
        <taxon>Alveolata</taxon>
        <taxon>Ciliophora</taxon>
        <taxon>Intramacronucleata</taxon>
        <taxon>Spirotrichea</taxon>
        <taxon>Stichotrichia</taxon>
        <taxon>Sporadotrichida</taxon>
        <taxon>Oxytrichidae</taxon>
        <taxon>Stylonychinae</taxon>
        <taxon>Stylonychia</taxon>
    </lineage>
</organism>
<evidence type="ECO:0000313" key="1">
    <source>
        <dbReference type="EMBL" id="CDW81869.1"/>
    </source>
</evidence>
<proteinExistence type="predicted"/>
<dbReference type="AlphaFoldDB" id="A0A078AHZ5"/>
<dbReference type="Proteomes" id="UP000039865">
    <property type="component" value="Unassembled WGS sequence"/>
</dbReference>
<gene>
    <name evidence="1" type="primary">Contig7386.g7893</name>
    <name evidence="1" type="ORF">STYLEM_10893</name>
</gene>
<protein>
    <submittedName>
        <fullName evidence="1">Uncharacterized protein</fullName>
    </submittedName>
</protein>
<dbReference type="EMBL" id="CCKQ01010353">
    <property type="protein sequence ID" value="CDW81869.1"/>
    <property type="molecule type" value="Genomic_DNA"/>
</dbReference>
<name>A0A078AHZ5_STYLE</name>
<dbReference type="InParanoid" id="A0A078AHZ5"/>
<accession>A0A078AHZ5</accession>
<keyword evidence="2" id="KW-1185">Reference proteome</keyword>